<accession>A0ABT7BZV7</accession>
<name>A0ABT7BZV7_9CYAN</name>
<evidence type="ECO:0000313" key="1">
    <source>
        <dbReference type="EMBL" id="MDJ1184743.1"/>
    </source>
</evidence>
<dbReference type="EMBL" id="JAQOSQ010000019">
    <property type="protein sequence ID" value="MDJ1184743.1"/>
    <property type="molecule type" value="Genomic_DNA"/>
</dbReference>
<evidence type="ECO:0000313" key="2">
    <source>
        <dbReference type="Proteomes" id="UP001232992"/>
    </source>
</evidence>
<sequence length="444" mass="52207">MQGYRYPNPLNNRRSSTGISQTLQDFLLPIYTEEKVEKIGYKISYFLETARTLCDLGFFAKYRHLSDDALMLEIICMSVDCDAGDRDLDYPDTLFLEGSYRQILELDTERILGCLSFEDWKEILYWNNKPEPDLEILNIDDFDDEDILDDDTYWDEDYEETLEENALIEEDSQKPPEEETLCDRPKQKSLEYRFDTLLESLGKLSKISRGKFIPENIVEVENNCIQFDLEGKTHCLALNDLPYEPSILAIQINPIISEIGYQFELLSGRDIKCRYDGYEVYVTLLSEEEREKLAQDTDGLFDDLLMFPHQYLEFDAFYGDGGLSYNFERLLGTLVDLFRLFRGKFILQNIVEIDKRLIQIELNGKLGSLRTWGSEDDLFILAAQINPMILDTGYQFEFCYYDWGEYNDAFLILLSEQEKQKLKDKYKWDFHNCFETFSGWADFL</sequence>
<keyword evidence="2" id="KW-1185">Reference proteome</keyword>
<dbReference type="RefSeq" id="WP_283759398.1">
    <property type="nucleotide sequence ID" value="NZ_JAQOSQ010000019.1"/>
</dbReference>
<proteinExistence type="predicted"/>
<gene>
    <name evidence="1" type="ORF">PMH09_16260</name>
</gene>
<organism evidence="1 2">
    <name type="scientific">Roseofilum casamattae BLCC-M143</name>
    <dbReference type="NCBI Taxonomy" id="3022442"/>
    <lineage>
        <taxon>Bacteria</taxon>
        <taxon>Bacillati</taxon>
        <taxon>Cyanobacteriota</taxon>
        <taxon>Cyanophyceae</taxon>
        <taxon>Desertifilales</taxon>
        <taxon>Desertifilaceae</taxon>
        <taxon>Roseofilum</taxon>
        <taxon>Roseofilum casamattae</taxon>
    </lineage>
</organism>
<dbReference type="Proteomes" id="UP001232992">
    <property type="component" value="Unassembled WGS sequence"/>
</dbReference>
<reference evidence="1 2" key="1">
    <citation type="submission" date="2023-01" db="EMBL/GenBank/DDBJ databases">
        <title>Novel diversity within Roseofilum (Cyanobacteria; Desertifilaceae) from marine benthic mats with descriptions of four novel species.</title>
        <authorList>
            <person name="Wang Y."/>
            <person name="Berthold D.E."/>
            <person name="Hu J."/>
            <person name="Lefler F.W."/>
            <person name="Laughinghouse H.D. IV."/>
        </authorList>
    </citation>
    <scope>NUCLEOTIDE SEQUENCE [LARGE SCALE GENOMIC DNA]</scope>
    <source>
        <strain evidence="1 2">BLCC-M143</strain>
    </source>
</reference>
<protein>
    <submittedName>
        <fullName evidence="1">Uncharacterized protein</fullName>
    </submittedName>
</protein>
<comment type="caution">
    <text evidence="1">The sequence shown here is derived from an EMBL/GenBank/DDBJ whole genome shotgun (WGS) entry which is preliminary data.</text>
</comment>